<evidence type="ECO:0000313" key="3">
    <source>
        <dbReference type="Proteomes" id="UP000433071"/>
    </source>
</evidence>
<evidence type="ECO:0000256" key="1">
    <source>
        <dbReference type="SAM" id="Phobius"/>
    </source>
</evidence>
<accession>A0A6I3MA65</accession>
<dbReference type="EMBL" id="WMLB01000045">
    <property type="protein sequence ID" value="MTH70369.1"/>
    <property type="molecule type" value="Genomic_DNA"/>
</dbReference>
<keyword evidence="3" id="KW-1185">Reference proteome</keyword>
<evidence type="ECO:0000313" key="2">
    <source>
        <dbReference type="EMBL" id="MTH70369.1"/>
    </source>
</evidence>
<gene>
    <name evidence="2" type="ORF">GJ743_18560</name>
</gene>
<organism evidence="2 3">
    <name type="scientific">Agromyces bracchium</name>
    <dbReference type="NCBI Taxonomy" id="88376"/>
    <lineage>
        <taxon>Bacteria</taxon>
        <taxon>Bacillati</taxon>
        <taxon>Actinomycetota</taxon>
        <taxon>Actinomycetes</taxon>
        <taxon>Micrococcales</taxon>
        <taxon>Microbacteriaceae</taxon>
        <taxon>Agromyces</taxon>
    </lineage>
</organism>
<dbReference type="Proteomes" id="UP000433071">
    <property type="component" value="Unassembled WGS sequence"/>
</dbReference>
<name>A0A6I3MA65_9MICO</name>
<dbReference type="OrthoDB" id="5182178at2"/>
<feature type="transmembrane region" description="Helical" evidence="1">
    <location>
        <begin position="6"/>
        <end position="26"/>
    </location>
</feature>
<dbReference type="RefSeq" id="WP_155053390.1">
    <property type="nucleotide sequence ID" value="NZ_BAAAIB010000009.1"/>
</dbReference>
<keyword evidence="1" id="KW-1133">Transmembrane helix</keyword>
<proteinExistence type="predicted"/>
<keyword evidence="1" id="KW-0812">Transmembrane</keyword>
<reference evidence="2 3" key="1">
    <citation type="submission" date="2019-11" db="EMBL/GenBank/DDBJ databases">
        <title>Agromyces kandeliae sp. nov., isolated from mangrove soil.</title>
        <authorList>
            <person name="Wang R."/>
        </authorList>
    </citation>
    <scope>NUCLEOTIDE SEQUENCE [LARGE SCALE GENOMIC DNA]</scope>
    <source>
        <strain evidence="2 3">JCM 11433</strain>
    </source>
</reference>
<comment type="caution">
    <text evidence="2">The sequence shown here is derived from an EMBL/GenBank/DDBJ whole genome shotgun (WGS) entry which is preliminary data.</text>
</comment>
<protein>
    <submittedName>
        <fullName evidence="2">Flp pilus assembly protein CpaB</fullName>
    </submittedName>
</protein>
<keyword evidence="1" id="KW-0472">Membrane</keyword>
<dbReference type="CDD" id="cd11614">
    <property type="entry name" value="SAF_CpaB_FlgA_like"/>
    <property type="match status" value="1"/>
</dbReference>
<sequence>MKTRIIGAILAIVLAVAGGVAIYMYVAGADARASRGAELIEAYVVTEPVPQGTASEALREALAVDELPRNAVPEDAVTDLGDLDGLVTSADLLPGDVLRQARFVDPADAVAGGVAVPEGMQLMSFTLPADRVVGGQVAPGDKIGLVGTIDPDEVGDQEDVVNPISSFAFHGVLVTRVQGVVGVDPETGEETDQSSDSAIMLTIALSAHDIERWVWFTEGEAADYAQMWLTLENEATDNSGTSPVDGNAAFQ</sequence>
<dbReference type="AlphaFoldDB" id="A0A6I3MA65"/>